<comment type="caution">
    <text evidence="2">The sequence shown here is derived from an EMBL/GenBank/DDBJ whole genome shotgun (WGS) entry which is preliminary data.</text>
</comment>
<evidence type="ECO:0008006" key="4">
    <source>
        <dbReference type="Google" id="ProtNLM"/>
    </source>
</evidence>
<sequence length="493" mass="57058">MDVIGKAVVDLVPFFIEAFGLKKEIYHDIDVLYQDKRAAYFRLASASKYYRHPVVREGTTQQEEYAKKTLGILMYLRKHSDSEVWDQFFGIMKKGWPHVFEYIDNNDVISFESFFADRTECLGNSGSVNAETAVLLCMANLWGKEVEADSLFESVCRVLHGRLMVRERNNPGVFCHKNMEMALLKNVRELMRQIHKKYGEINTLDSVFRLADEELAEHVFFYERLCDAEGMNISRIFDDIAISAADIEEILGAYLSGFHHESTSEAAKYLVSGLLFRGLLKAYKTAKEHYLHSSKDGTYIDAEFYEKTVEAAIGEREHYKAQAEQFRRQVVELRENLDNMYSKKMAEMGKKIKELENQMLVEKQKEKELIALRSLMFSLNNVDAPEVPDLQEESVMDVIKVKVAVAGGFERWQRKMKERYPHFIFITSENFDTRLLDGVGHVFIFARHIGHKLYYRVINEAKKRDMPVSYVSKVNEELAVKEMKNALAGQKVS</sequence>
<keyword evidence="1" id="KW-0175">Coiled coil</keyword>
<protein>
    <recommendedName>
        <fullName evidence="4">DUF2325 domain-containing protein</fullName>
    </recommendedName>
</protein>
<keyword evidence="3" id="KW-1185">Reference proteome</keyword>
<evidence type="ECO:0000313" key="3">
    <source>
        <dbReference type="Proteomes" id="UP001154312"/>
    </source>
</evidence>
<dbReference type="EMBL" id="JAKOAV010000015">
    <property type="protein sequence ID" value="MDF9408545.1"/>
    <property type="molecule type" value="Genomic_DNA"/>
</dbReference>
<dbReference type="AlphaFoldDB" id="A0A9X4JU65"/>
<dbReference type="Proteomes" id="UP001154312">
    <property type="component" value="Unassembled WGS sequence"/>
</dbReference>
<evidence type="ECO:0000256" key="1">
    <source>
        <dbReference type="SAM" id="Coils"/>
    </source>
</evidence>
<organism evidence="2 3">
    <name type="scientific">Pelotomaculum isophthalicicum JI</name>
    <dbReference type="NCBI Taxonomy" id="947010"/>
    <lineage>
        <taxon>Bacteria</taxon>
        <taxon>Bacillati</taxon>
        <taxon>Bacillota</taxon>
        <taxon>Clostridia</taxon>
        <taxon>Eubacteriales</taxon>
        <taxon>Desulfotomaculaceae</taxon>
        <taxon>Pelotomaculum</taxon>
    </lineage>
</organism>
<gene>
    <name evidence="2" type="ORF">L7E55_09265</name>
</gene>
<accession>A0A9X4JU65</accession>
<feature type="coiled-coil region" evidence="1">
    <location>
        <begin position="309"/>
        <end position="372"/>
    </location>
</feature>
<name>A0A9X4JU65_9FIRM</name>
<evidence type="ECO:0000313" key="2">
    <source>
        <dbReference type="EMBL" id="MDF9408545.1"/>
    </source>
</evidence>
<dbReference type="RefSeq" id="WP_277443874.1">
    <property type="nucleotide sequence ID" value="NZ_JAKOAV010000015.1"/>
</dbReference>
<proteinExistence type="predicted"/>
<reference evidence="2" key="1">
    <citation type="submission" date="2022-02" db="EMBL/GenBank/DDBJ databases">
        <authorList>
            <person name="Leng L."/>
        </authorList>
    </citation>
    <scope>NUCLEOTIDE SEQUENCE</scope>
    <source>
        <strain evidence="2">JI</strain>
    </source>
</reference>